<accession>A0AAW1SD91</accession>
<proteinExistence type="predicted"/>
<gene>
    <name evidence="1" type="ORF">WJX84_009541</name>
</gene>
<comment type="caution">
    <text evidence="1">The sequence shown here is derived from an EMBL/GenBank/DDBJ whole genome shotgun (WGS) entry which is preliminary data.</text>
</comment>
<name>A0AAW1SD91_9CHLO</name>
<evidence type="ECO:0000313" key="1">
    <source>
        <dbReference type="EMBL" id="KAK9844223.1"/>
    </source>
</evidence>
<keyword evidence="2" id="KW-1185">Reference proteome</keyword>
<protein>
    <submittedName>
        <fullName evidence="1">Uncharacterized protein</fullName>
    </submittedName>
</protein>
<dbReference type="EMBL" id="JALJOV010001650">
    <property type="protein sequence ID" value="KAK9844223.1"/>
    <property type="molecule type" value="Genomic_DNA"/>
</dbReference>
<evidence type="ECO:0000313" key="2">
    <source>
        <dbReference type="Proteomes" id="UP001485043"/>
    </source>
</evidence>
<dbReference type="AlphaFoldDB" id="A0AAW1SD91"/>
<sequence>MKGKRKAEWSWEVSPAKRHNLEPTGSRDGPIIPPAVENIIGALGQHKYGKETRTKIQEMTINDGPGGFFAFKEDALWFADQQYGYFCNMLHDQDVPESQRLYLAACRQLFVAQEVSEKYLQRQLGEPLKTAMQDPLLCPSRHVADAIKHALEIGSTLLQKLRLPMKHMAKAKETLLESAAASVRDALRLLYKDEEVSRLMTIRFDRIFTTARINQCADSDDPFEAIWGLFRRALQGSTECLAATSMVPAGATCSRAMAVQIHSIQTALRQLGNFNIEKRSWWSKMFGRPSFPDLAGAIAPAAAWSQDTSWQCLIQLGILGNGTRNIADFQVVTPKHCFLLFINLQREAEAKIEVISHYITHMLPQKPLIF</sequence>
<reference evidence="1 2" key="1">
    <citation type="journal article" date="2024" name="Nat. Commun.">
        <title>Phylogenomics reveals the evolutionary origins of lichenization in chlorophyte algae.</title>
        <authorList>
            <person name="Puginier C."/>
            <person name="Libourel C."/>
            <person name="Otte J."/>
            <person name="Skaloud P."/>
            <person name="Haon M."/>
            <person name="Grisel S."/>
            <person name="Petersen M."/>
            <person name="Berrin J.G."/>
            <person name="Delaux P.M."/>
            <person name="Dal Grande F."/>
            <person name="Keller J."/>
        </authorList>
    </citation>
    <scope>NUCLEOTIDE SEQUENCE [LARGE SCALE GENOMIC DNA]</scope>
    <source>
        <strain evidence="1 2">SAG 2523</strain>
    </source>
</reference>
<organism evidence="1 2">
    <name type="scientific">Apatococcus fuscideae</name>
    <dbReference type="NCBI Taxonomy" id="2026836"/>
    <lineage>
        <taxon>Eukaryota</taxon>
        <taxon>Viridiplantae</taxon>
        <taxon>Chlorophyta</taxon>
        <taxon>core chlorophytes</taxon>
        <taxon>Trebouxiophyceae</taxon>
        <taxon>Chlorellales</taxon>
        <taxon>Chlorellaceae</taxon>
        <taxon>Apatococcus</taxon>
    </lineage>
</organism>
<dbReference type="Proteomes" id="UP001485043">
    <property type="component" value="Unassembled WGS sequence"/>
</dbReference>